<dbReference type="Gene3D" id="3.40.30.10">
    <property type="entry name" value="Glutaredoxin"/>
    <property type="match status" value="1"/>
</dbReference>
<keyword evidence="5" id="KW-0812">Transmembrane</keyword>
<evidence type="ECO:0000313" key="8">
    <source>
        <dbReference type="Proteomes" id="UP000272117"/>
    </source>
</evidence>
<dbReference type="InterPro" id="IPR013766">
    <property type="entry name" value="Thioredoxin_domain"/>
</dbReference>
<accession>A0A3M9N0R8</accession>
<feature type="binding site" evidence="3">
    <location>
        <position position="95"/>
    </location>
    <ligand>
        <name>Cu cation</name>
        <dbReference type="ChEBI" id="CHEBI:23378"/>
    </ligand>
</feature>
<feature type="domain" description="Thioredoxin" evidence="6">
    <location>
        <begin position="53"/>
        <end position="218"/>
    </location>
</feature>
<dbReference type="InterPro" id="IPR036249">
    <property type="entry name" value="Thioredoxin-like_sf"/>
</dbReference>
<dbReference type="PROSITE" id="PS51352">
    <property type="entry name" value="THIOREDOXIN_2"/>
    <property type="match status" value="1"/>
</dbReference>
<keyword evidence="8" id="KW-1185">Reference proteome</keyword>
<evidence type="ECO:0000256" key="1">
    <source>
        <dbReference type="ARBA" id="ARBA00010996"/>
    </source>
</evidence>
<evidence type="ECO:0000256" key="5">
    <source>
        <dbReference type="SAM" id="Phobius"/>
    </source>
</evidence>
<evidence type="ECO:0000256" key="4">
    <source>
        <dbReference type="PIRSR" id="PIRSR603782-2"/>
    </source>
</evidence>
<comment type="caution">
    <text evidence="7">The sequence shown here is derived from an EMBL/GenBank/DDBJ whole genome shotgun (WGS) entry which is preliminary data.</text>
</comment>
<proteinExistence type="inferred from homology"/>
<dbReference type="PANTHER" id="PTHR12151:SF25">
    <property type="entry name" value="LINALOOL DEHYDRATASE_ISOMERASE DOMAIN-CONTAINING PROTEIN"/>
    <property type="match status" value="1"/>
</dbReference>
<dbReference type="Pfam" id="PF02630">
    <property type="entry name" value="SCO1-SenC"/>
    <property type="match status" value="1"/>
</dbReference>
<feature type="binding site" evidence="3">
    <location>
        <position position="91"/>
    </location>
    <ligand>
        <name>Cu cation</name>
        <dbReference type="ChEBI" id="CHEBI:23378"/>
    </ligand>
</feature>
<dbReference type="OrthoDB" id="9811998at2"/>
<dbReference type="PANTHER" id="PTHR12151">
    <property type="entry name" value="ELECTRON TRANSPORT PROTIN SCO1/SENC FAMILY MEMBER"/>
    <property type="match status" value="1"/>
</dbReference>
<dbReference type="GO" id="GO:0046872">
    <property type="term" value="F:metal ion binding"/>
    <property type="evidence" value="ECO:0007669"/>
    <property type="project" value="UniProtKB-KW"/>
</dbReference>
<feature type="transmembrane region" description="Helical" evidence="5">
    <location>
        <begin position="6"/>
        <end position="26"/>
    </location>
</feature>
<comment type="similarity">
    <text evidence="1">Belongs to the SCO1/2 family.</text>
</comment>
<sequence length="230" mass="26016">MSPKKALVLGTLLLVPVLVFLFLKMFGVNRFSLRTHFPVRVDSTLVDGQWRYDTTYRQVPDFRLVSQNGASFTAKELEGKIYVANFFYTSCAANCKQMSTQLSRVQDAFRLKPNVKILSFSLRPEEDSPEVLKRYAESFRANPYKWVFLTGSSAEILRLAQQGYNLQTTDSVSTGKAEPVSPQNLYLVDQQKHVRGIYDGTSAADVDRLITEINVLLSEDNTDNGKQSPR</sequence>
<keyword evidence="5" id="KW-1133">Transmembrane helix</keyword>
<evidence type="ECO:0000259" key="6">
    <source>
        <dbReference type="PROSITE" id="PS51352"/>
    </source>
</evidence>
<feature type="disulfide bond" description="Redox-active" evidence="4">
    <location>
        <begin position="91"/>
        <end position="95"/>
    </location>
</feature>
<keyword evidence="4" id="KW-1015">Disulfide bond</keyword>
<evidence type="ECO:0000256" key="2">
    <source>
        <dbReference type="ARBA" id="ARBA00023008"/>
    </source>
</evidence>
<keyword evidence="2 3" id="KW-0186">Copper</keyword>
<dbReference type="EMBL" id="RJJD01000001">
    <property type="protein sequence ID" value="RNI30985.1"/>
    <property type="molecule type" value="Genomic_DNA"/>
</dbReference>
<evidence type="ECO:0000256" key="3">
    <source>
        <dbReference type="PIRSR" id="PIRSR603782-1"/>
    </source>
</evidence>
<evidence type="ECO:0000313" key="7">
    <source>
        <dbReference type="EMBL" id="RNI30985.1"/>
    </source>
</evidence>
<dbReference type="SUPFAM" id="SSF52833">
    <property type="entry name" value="Thioredoxin-like"/>
    <property type="match status" value="1"/>
</dbReference>
<dbReference type="AlphaFoldDB" id="A0A3M9N0R8"/>
<dbReference type="Proteomes" id="UP000272117">
    <property type="component" value="Unassembled WGS sequence"/>
</dbReference>
<gene>
    <name evidence="7" type="ORF">EFB08_00115</name>
</gene>
<dbReference type="InterPro" id="IPR003782">
    <property type="entry name" value="SCO1/SenC"/>
</dbReference>
<keyword evidence="5" id="KW-0472">Membrane</keyword>
<dbReference type="CDD" id="cd02968">
    <property type="entry name" value="SCO"/>
    <property type="match status" value="1"/>
</dbReference>
<keyword evidence="3" id="KW-0479">Metal-binding</keyword>
<protein>
    <submittedName>
        <fullName evidence="7">SCO family protein</fullName>
    </submittedName>
</protein>
<organism evidence="7 8">
    <name type="scientific">Rufibacter latericius</name>
    <dbReference type="NCBI Taxonomy" id="2487040"/>
    <lineage>
        <taxon>Bacteria</taxon>
        <taxon>Pseudomonadati</taxon>
        <taxon>Bacteroidota</taxon>
        <taxon>Cytophagia</taxon>
        <taxon>Cytophagales</taxon>
        <taxon>Hymenobacteraceae</taxon>
        <taxon>Rufibacter</taxon>
    </lineage>
</organism>
<reference evidence="7 8" key="1">
    <citation type="submission" date="2018-11" db="EMBL/GenBank/DDBJ databases">
        <title>Rufibacter latericius sp. nov., isolated from water in Baiyang Lake.</title>
        <authorList>
            <person name="Yang Y."/>
        </authorList>
    </citation>
    <scope>NUCLEOTIDE SEQUENCE [LARGE SCALE GENOMIC DNA]</scope>
    <source>
        <strain evidence="7 8">R-22-1c-1</strain>
    </source>
</reference>
<name>A0A3M9N0R8_9BACT</name>